<feature type="compositionally biased region" description="Low complexity" evidence="1">
    <location>
        <begin position="455"/>
        <end position="467"/>
    </location>
</feature>
<feature type="region of interest" description="Disordered" evidence="1">
    <location>
        <begin position="305"/>
        <end position="467"/>
    </location>
</feature>
<accession>A0AAD5XSV5</accession>
<feature type="compositionally biased region" description="Polar residues" evidence="1">
    <location>
        <begin position="63"/>
        <end position="72"/>
    </location>
</feature>
<organism evidence="2 3">
    <name type="scientific">Geranomyces variabilis</name>
    <dbReference type="NCBI Taxonomy" id="109894"/>
    <lineage>
        <taxon>Eukaryota</taxon>
        <taxon>Fungi</taxon>
        <taxon>Fungi incertae sedis</taxon>
        <taxon>Chytridiomycota</taxon>
        <taxon>Chytridiomycota incertae sedis</taxon>
        <taxon>Chytridiomycetes</taxon>
        <taxon>Spizellomycetales</taxon>
        <taxon>Powellomycetaceae</taxon>
        <taxon>Geranomyces</taxon>
    </lineage>
</organism>
<dbReference type="SUPFAM" id="SSF50729">
    <property type="entry name" value="PH domain-like"/>
    <property type="match status" value="1"/>
</dbReference>
<feature type="compositionally biased region" description="Acidic residues" evidence="1">
    <location>
        <begin position="368"/>
        <end position="383"/>
    </location>
</feature>
<protein>
    <recommendedName>
        <fullName evidence="4">PH domain-containing protein</fullName>
    </recommendedName>
</protein>
<name>A0AAD5XSV5_9FUNG</name>
<dbReference type="Proteomes" id="UP001212152">
    <property type="component" value="Unassembled WGS sequence"/>
</dbReference>
<feature type="region of interest" description="Disordered" evidence="1">
    <location>
        <begin position="255"/>
        <end position="290"/>
    </location>
</feature>
<comment type="caution">
    <text evidence="2">The sequence shown here is derived from an EMBL/GenBank/DDBJ whole genome shotgun (WGS) entry which is preliminary data.</text>
</comment>
<feature type="compositionally biased region" description="Low complexity" evidence="1">
    <location>
        <begin position="616"/>
        <end position="633"/>
    </location>
</feature>
<feature type="compositionally biased region" description="Polar residues" evidence="1">
    <location>
        <begin position="413"/>
        <end position="430"/>
    </location>
</feature>
<dbReference type="AlphaFoldDB" id="A0AAD5XSV5"/>
<sequence length="659" mass="70194">MAVGRTPLPSGSALHFGNLIHRKNLAAKTRRGVLLCAPSSTRDVQVVYDLLLSQRRSRAAAKNNESNTNTVTGAGEPKKEDYETLGHLTQAALTGCPLMIVGTTAPTFIHFSTVDAILDERESGSACNFVIVTMDKEHRFAADMSTDYTEWIYALRDAMTIGNRHSFRGTSRDDDSESNADDEDAPLDDPAPPASSSMFKRAKSLGRSPSAVNLNITKRFGFPTRSHTYDAHSAAAPAPAAAAAAAATPRAVYDLPSYDNDDNVEEHDSRSGGSPPRETIFVDSSLNTSSSGEIVTVLPVPYVPRPVTTISTTSTTPNSPVRRRSDANVRFADRPAAPPKDSPVAETATAGVQEEEDDEKNVQHGSNDDDDDEHDDDDDDEEPAVAPRAPIGGMVGQVPPQHHRSAKSSSSSDLPITTHPSVNRSLSRKLSTFFGVDPTTTTAAGGPKSPPLDGSTSTSNTAAKSAKSIGRKLTNIFAAAAAAATSSNASEADRRGRGRSAKSAAAEAAAPAAESSSPREPRARSLVRMFSRSSVTEGTTAEGKNVEDDTTTSGERESRRSRSSTRGRARSRSSSRTRLFTLVPSVRYTGSASLGNMFRKHTGDPEIDDDDIVAVVPPSRSRSPAPAVATTPAAEEDEEDEELPRRRRSDRSGPLRTIN</sequence>
<feature type="region of interest" description="Disordered" evidence="1">
    <location>
        <begin position="166"/>
        <end position="204"/>
    </location>
</feature>
<feature type="compositionally biased region" description="Acidic residues" evidence="1">
    <location>
        <begin position="174"/>
        <end position="187"/>
    </location>
</feature>
<feature type="compositionally biased region" description="Basic residues" evidence="1">
    <location>
        <begin position="561"/>
        <end position="575"/>
    </location>
</feature>
<evidence type="ECO:0000313" key="2">
    <source>
        <dbReference type="EMBL" id="KAJ3181501.1"/>
    </source>
</evidence>
<feature type="compositionally biased region" description="Low complexity" evidence="1">
    <location>
        <begin position="501"/>
        <end position="516"/>
    </location>
</feature>
<proteinExistence type="predicted"/>
<feature type="compositionally biased region" description="Basic and acidic residues" evidence="1">
    <location>
        <begin position="323"/>
        <end position="333"/>
    </location>
</feature>
<feature type="region of interest" description="Disordered" evidence="1">
    <location>
        <begin position="616"/>
        <end position="659"/>
    </location>
</feature>
<evidence type="ECO:0000256" key="1">
    <source>
        <dbReference type="SAM" id="MobiDB-lite"/>
    </source>
</evidence>
<dbReference type="EMBL" id="JADGJQ010000012">
    <property type="protein sequence ID" value="KAJ3181501.1"/>
    <property type="molecule type" value="Genomic_DNA"/>
</dbReference>
<feature type="compositionally biased region" description="Low complexity" evidence="1">
    <location>
        <begin position="480"/>
        <end position="490"/>
    </location>
</feature>
<evidence type="ECO:0008006" key="4">
    <source>
        <dbReference type="Google" id="ProtNLM"/>
    </source>
</evidence>
<feature type="region of interest" description="Disordered" evidence="1">
    <location>
        <begin position="480"/>
        <end position="578"/>
    </location>
</feature>
<reference evidence="2" key="1">
    <citation type="submission" date="2020-05" db="EMBL/GenBank/DDBJ databases">
        <title>Phylogenomic resolution of chytrid fungi.</title>
        <authorList>
            <person name="Stajich J.E."/>
            <person name="Amses K."/>
            <person name="Simmons R."/>
            <person name="Seto K."/>
            <person name="Myers J."/>
            <person name="Bonds A."/>
            <person name="Quandt C.A."/>
            <person name="Barry K."/>
            <person name="Liu P."/>
            <person name="Grigoriev I."/>
            <person name="Longcore J.E."/>
            <person name="James T.Y."/>
        </authorList>
    </citation>
    <scope>NUCLEOTIDE SEQUENCE</scope>
    <source>
        <strain evidence="2">JEL0379</strain>
    </source>
</reference>
<keyword evidence="3" id="KW-1185">Reference proteome</keyword>
<feature type="region of interest" description="Disordered" evidence="1">
    <location>
        <begin position="59"/>
        <end position="78"/>
    </location>
</feature>
<feature type="compositionally biased region" description="Low complexity" evidence="1">
    <location>
        <begin position="305"/>
        <end position="320"/>
    </location>
</feature>
<evidence type="ECO:0000313" key="3">
    <source>
        <dbReference type="Proteomes" id="UP001212152"/>
    </source>
</evidence>
<gene>
    <name evidence="2" type="ORF">HDU87_001111</name>
</gene>